<accession>A0ABN8R1R1</accession>
<keyword evidence="5" id="KW-1185">Reference proteome</keyword>
<feature type="region of interest" description="Disordered" evidence="1">
    <location>
        <begin position="159"/>
        <end position="207"/>
    </location>
</feature>
<keyword evidence="2" id="KW-0812">Transmembrane</keyword>
<feature type="signal peptide" evidence="3">
    <location>
        <begin position="1"/>
        <end position="23"/>
    </location>
</feature>
<proteinExistence type="predicted"/>
<comment type="caution">
    <text evidence="4">The sequence shown here is derived from an EMBL/GenBank/DDBJ whole genome shotgun (WGS) entry which is preliminary data.</text>
</comment>
<keyword evidence="2" id="KW-0472">Membrane</keyword>
<reference evidence="4 5" key="1">
    <citation type="submission" date="2022-05" db="EMBL/GenBank/DDBJ databases">
        <authorList>
            <consortium name="Genoscope - CEA"/>
            <person name="William W."/>
        </authorList>
    </citation>
    <scope>NUCLEOTIDE SEQUENCE [LARGE SCALE GENOMIC DNA]</scope>
</reference>
<evidence type="ECO:0000313" key="5">
    <source>
        <dbReference type="Proteomes" id="UP001159405"/>
    </source>
</evidence>
<evidence type="ECO:0000256" key="3">
    <source>
        <dbReference type="SAM" id="SignalP"/>
    </source>
</evidence>
<name>A0ABN8R1R1_9CNID</name>
<organism evidence="4 5">
    <name type="scientific">Porites lobata</name>
    <dbReference type="NCBI Taxonomy" id="104759"/>
    <lineage>
        <taxon>Eukaryota</taxon>
        <taxon>Metazoa</taxon>
        <taxon>Cnidaria</taxon>
        <taxon>Anthozoa</taxon>
        <taxon>Hexacorallia</taxon>
        <taxon>Scleractinia</taxon>
        <taxon>Fungiina</taxon>
        <taxon>Poritidae</taxon>
        <taxon>Porites</taxon>
    </lineage>
</organism>
<dbReference type="EMBL" id="CALNXK010000163">
    <property type="protein sequence ID" value="CAH3171335.1"/>
    <property type="molecule type" value="Genomic_DNA"/>
</dbReference>
<evidence type="ECO:0000256" key="2">
    <source>
        <dbReference type="SAM" id="Phobius"/>
    </source>
</evidence>
<gene>
    <name evidence="4" type="ORF">PLOB_00011880</name>
</gene>
<evidence type="ECO:0000256" key="1">
    <source>
        <dbReference type="SAM" id="MobiDB-lite"/>
    </source>
</evidence>
<feature type="chain" id="PRO_5047439513" evidence="3">
    <location>
        <begin position="24"/>
        <end position="221"/>
    </location>
</feature>
<feature type="transmembrane region" description="Helical" evidence="2">
    <location>
        <begin position="126"/>
        <end position="151"/>
    </location>
</feature>
<sequence length="221" mass="24211">MWISRVMWSVLLYSSLQYQRTSGNRTIPASYYNCACYNKHGLFNLAPLQSKDGTPRFTVAGKESWDYSYNPCSSFWCGNSQGHDVAIFLLEHKCACANGCENKLSSTSMSRTSSSSTSAPNDWKDIGVPVCIAAGSVLFFFLAIFIVFRLISGGDVNRREREREREGLLNGDGMAGRNGDLNGPQADGDNLQSQPVSMTSTSDTYYDANDTSLTTVGSLPV</sequence>
<protein>
    <submittedName>
        <fullName evidence="4">Uncharacterized protein</fullName>
    </submittedName>
</protein>
<keyword evidence="3" id="KW-0732">Signal</keyword>
<dbReference type="Proteomes" id="UP001159405">
    <property type="component" value="Unassembled WGS sequence"/>
</dbReference>
<evidence type="ECO:0000313" key="4">
    <source>
        <dbReference type="EMBL" id="CAH3171335.1"/>
    </source>
</evidence>
<feature type="compositionally biased region" description="Polar residues" evidence="1">
    <location>
        <begin position="190"/>
        <end position="207"/>
    </location>
</feature>
<keyword evidence="2" id="KW-1133">Transmembrane helix</keyword>